<dbReference type="SUPFAM" id="SSF140453">
    <property type="entry name" value="EsxAB dimer-like"/>
    <property type="match status" value="1"/>
</dbReference>
<keyword evidence="3" id="KW-1185">Reference proteome</keyword>
<sequence length="98" mass="10790">MTFEGFSVGAAIPHMADQMAKQTSAIVEALNDLRVQIKPMADTWTGAGADAWQQVQDVWDKAIQDMEGRFGKAHKTLNLSYDNYRGTDLNIKAKFGGV</sequence>
<evidence type="ECO:0000313" key="3">
    <source>
        <dbReference type="Proteomes" id="UP001597419"/>
    </source>
</evidence>
<dbReference type="RefSeq" id="WP_345408076.1">
    <property type="nucleotide sequence ID" value="NZ_BAABHG010000025.1"/>
</dbReference>
<dbReference type="EMBL" id="JBHUKU010000005">
    <property type="protein sequence ID" value="MFD2459265.1"/>
    <property type="molecule type" value="Genomic_DNA"/>
</dbReference>
<comment type="caution">
    <text evidence="2">The sequence shown here is derived from an EMBL/GenBank/DDBJ whole genome shotgun (WGS) entry which is preliminary data.</text>
</comment>
<dbReference type="InterPro" id="IPR010310">
    <property type="entry name" value="T7SS_ESAT-6-like"/>
</dbReference>
<gene>
    <name evidence="2" type="ORF">ACFSYJ_11685</name>
</gene>
<organism evidence="2 3">
    <name type="scientific">Amycolatopsis samaneae</name>
    <dbReference type="NCBI Taxonomy" id="664691"/>
    <lineage>
        <taxon>Bacteria</taxon>
        <taxon>Bacillati</taxon>
        <taxon>Actinomycetota</taxon>
        <taxon>Actinomycetes</taxon>
        <taxon>Pseudonocardiales</taxon>
        <taxon>Pseudonocardiaceae</taxon>
        <taxon>Amycolatopsis</taxon>
    </lineage>
</organism>
<dbReference type="Gene3D" id="1.10.287.1060">
    <property type="entry name" value="ESAT-6-like"/>
    <property type="match status" value="1"/>
</dbReference>
<accession>A0ABW5GDN9</accession>
<name>A0ABW5GDN9_9PSEU</name>
<dbReference type="NCBIfam" id="TIGR03930">
    <property type="entry name" value="WXG100_ESAT6"/>
    <property type="match status" value="1"/>
</dbReference>
<evidence type="ECO:0000256" key="1">
    <source>
        <dbReference type="RuleBase" id="RU362001"/>
    </source>
</evidence>
<proteinExistence type="inferred from homology"/>
<evidence type="ECO:0000313" key="2">
    <source>
        <dbReference type="EMBL" id="MFD2459265.1"/>
    </source>
</evidence>
<dbReference type="InterPro" id="IPR036689">
    <property type="entry name" value="ESAT-6-like_sf"/>
</dbReference>
<reference evidence="3" key="1">
    <citation type="journal article" date="2019" name="Int. J. Syst. Evol. Microbiol.">
        <title>The Global Catalogue of Microorganisms (GCM) 10K type strain sequencing project: providing services to taxonomists for standard genome sequencing and annotation.</title>
        <authorList>
            <consortium name="The Broad Institute Genomics Platform"/>
            <consortium name="The Broad Institute Genome Sequencing Center for Infectious Disease"/>
            <person name="Wu L."/>
            <person name="Ma J."/>
        </authorList>
    </citation>
    <scope>NUCLEOTIDE SEQUENCE [LARGE SCALE GENOMIC DNA]</scope>
    <source>
        <strain evidence="3">CGMCC 4.7643</strain>
    </source>
</reference>
<protein>
    <recommendedName>
        <fullName evidence="1">ESAT-6-like protein</fullName>
    </recommendedName>
</protein>
<comment type="similarity">
    <text evidence="1">Belongs to the WXG100 family.</text>
</comment>
<dbReference type="Pfam" id="PF06013">
    <property type="entry name" value="WXG100"/>
    <property type="match status" value="1"/>
</dbReference>
<dbReference type="Proteomes" id="UP001597419">
    <property type="component" value="Unassembled WGS sequence"/>
</dbReference>